<organism evidence="1 2">
    <name type="scientific">Arctium lappa</name>
    <name type="common">Greater burdock</name>
    <name type="synonym">Lappa major</name>
    <dbReference type="NCBI Taxonomy" id="4217"/>
    <lineage>
        <taxon>Eukaryota</taxon>
        <taxon>Viridiplantae</taxon>
        <taxon>Streptophyta</taxon>
        <taxon>Embryophyta</taxon>
        <taxon>Tracheophyta</taxon>
        <taxon>Spermatophyta</taxon>
        <taxon>Magnoliopsida</taxon>
        <taxon>eudicotyledons</taxon>
        <taxon>Gunneridae</taxon>
        <taxon>Pentapetalae</taxon>
        <taxon>asterids</taxon>
        <taxon>campanulids</taxon>
        <taxon>Asterales</taxon>
        <taxon>Asteraceae</taxon>
        <taxon>Carduoideae</taxon>
        <taxon>Cardueae</taxon>
        <taxon>Arctiinae</taxon>
        <taxon>Arctium</taxon>
    </lineage>
</organism>
<dbReference type="EMBL" id="CM042048">
    <property type="protein sequence ID" value="KAI3758972.1"/>
    <property type="molecule type" value="Genomic_DNA"/>
</dbReference>
<evidence type="ECO:0000313" key="1">
    <source>
        <dbReference type="EMBL" id="KAI3758972.1"/>
    </source>
</evidence>
<dbReference type="Proteomes" id="UP001055879">
    <property type="component" value="Linkage Group LG02"/>
</dbReference>
<name>A0ACB9EJH6_ARCLA</name>
<protein>
    <submittedName>
        <fullName evidence="1">Uncharacterized protein</fullName>
    </submittedName>
</protein>
<comment type="caution">
    <text evidence="1">The sequence shown here is derived from an EMBL/GenBank/DDBJ whole genome shotgun (WGS) entry which is preliminary data.</text>
</comment>
<gene>
    <name evidence="1" type="ORF">L6452_06545</name>
</gene>
<keyword evidence="2" id="KW-1185">Reference proteome</keyword>
<sequence length="355" mass="39229">MEVVNMRDKVGQSYMKKQEAIILQESIQNPSPPPTATTSPPSAAASPTHEFSFTISLHPPKSKQDKSGGGTYDDDSENQIHHRSSTMTTPSPEPLTAIDLSPADDIFFHGHLLPLHLLSHLPISPRSSTNSMDSFTLPMKDILKDQHNPIGNTSFHYHHRNTFSDFNNNINVVNPSRPKSKSFSFFGRPKLKKGSIDDEKLQGDHHADQDYNYKERNNNSNNSKKKLKLEVAQLIKRYMKMVRPLLSFPKGKQRPNTHEFNPHPVHSFSGNLLSSKRSSLPPLEMNRGGGRRGEFSAPASMSTSRANSGILLASGTVSPAKSTTSDSTMEELQAAIQAAIAHCKNSIATEDKIQA</sequence>
<reference evidence="1 2" key="2">
    <citation type="journal article" date="2022" name="Mol. Ecol. Resour.">
        <title>The genomes of chicory, endive, great burdock and yacon provide insights into Asteraceae paleo-polyploidization history and plant inulin production.</title>
        <authorList>
            <person name="Fan W."/>
            <person name="Wang S."/>
            <person name="Wang H."/>
            <person name="Wang A."/>
            <person name="Jiang F."/>
            <person name="Liu H."/>
            <person name="Zhao H."/>
            <person name="Xu D."/>
            <person name="Zhang Y."/>
        </authorList>
    </citation>
    <scope>NUCLEOTIDE SEQUENCE [LARGE SCALE GENOMIC DNA]</scope>
    <source>
        <strain evidence="2">cv. Niubang</strain>
    </source>
</reference>
<accession>A0ACB9EJH6</accession>
<evidence type="ECO:0000313" key="2">
    <source>
        <dbReference type="Proteomes" id="UP001055879"/>
    </source>
</evidence>
<reference evidence="2" key="1">
    <citation type="journal article" date="2022" name="Mol. Ecol. Resour.">
        <title>The genomes of chicory, endive, great burdock and yacon provide insights into Asteraceae palaeo-polyploidization history and plant inulin production.</title>
        <authorList>
            <person name="Fan W."/>
            <person name="Wang S."/>
            <person name="Wang H."/>
            <person name="Wang A."/>
            <person name="Jiang F."/>
            <person name="Liu H."/>
            <person name="Zhao H."/>
            <person name="Xu D."/>
            <person name="Zhang Y."/>
        </authorList>
    </citation>
    <scope>NUCLEOTIDE SEQUENCE [LARGE SCALE GENOMIC DNA]</scope>
    <source>
        <strain evidence="2">cv. Niubang</strain>
    </source>
</reference>
<proteinExistence type="predicted"/>